<dbReference type="Proteomes" id="UP000193719">
    <property type="component" value="Unassembled WGS sequence"/>
</dbReference>
<gene>
    <name evidence="1" type="ORF">BCR36DRAFT_443581</name>
</gene>
<keyword evidence="2" id="KW-1185">Reference proteome</keyword>
<dbReference type="EMBL" id="MCFH01000138">
    <property type="protein sequence ID" value="ORX37471.1"/>
    <property type="molecule type" value="Genomic_DNA"/>
</dbReference>
<reference evidence="1 2" key="1">
    <citation type="submission" date="2016-08" db="EMBL/GenBank/DDBJ databases">
        <title>Genomes of anaerobic fungi encode conserved fungal cellulosomes for biomass hydrolysis.</title>
        <authorList>
            <consortium name="DOE Joint Genome Institute"/>
            <person name="Haitjema C.H."/>
            <person name="Gilmore S.P."/>
            <person name="Henske J.K."/>
            <person name="Solomon K.V."/>
            <person name="De Groot R."/>
            <person name="Kuo A."/>
            <person name="Mondo S.J."/>
            <person name="Salamov A.A."/>
            <person name="Labutti K."/>
            <person name="Zhao Z."/>
            <person name="Chiniquy J."/>
            <person name="Barry K."/>
            <person name="Brewer H.M."/>
            <person name="Purvine S.O."/>
            <person name="Wright A.T."/>
            <person name="Boxma B."/>
            <person name="Van Alen T."/>
            <person name="Hackstein J.H."/>
            <person name="Baker S.E."/>
            <person name="Grigoriev I.V."/>
            <person name="O'Malley M.A."/>
        </authorList>
    </citation>
    <scope>NUCLEOTIDE SEQUENCE [LARGE SCALE GENOMIC DNA]</scope>
    <source>
        <strain evidence="2">finn</strain>
    </source>
</reference>
<organism evidence="1 2">
    <name type="scientific">Piromyces finnis</name>
    <dbReference type="NCBI Taxonomy" id="1754191"/>
    <lineage>
        <taxon>Eukaryota</taxon>
        <taxon>Fungi</taxon>
        <taxon>Fungi incertae sedis</taxon>
        <taxon>Chytridiomycota</taxon>
        <taxon>Chytridiomycota incertae sedis</taxon>
        <taxon>Neocallimastigomycetes</taxon>
        <taxon>Neocallimastigales</taxon>
        <taxon>Neocallimastigaceae</taxon>
        <taxon>Piromyces</taxon>
    </lineage>
</organism>
<sequence>MNYGLIVVIIVLLSTLMVLSLAHSKMQRIIYVVLVFLSTVLKRIHKSDICMLTLNSSNKTSQMLIIHLSVFWLESKSFS</sequence>
<comment type="caution">
    <text evidence="1">The sequence shown here is derived from an EMBL/GenBank/DDBJ whole genome shotgun (WGS) entry which is preliminary data.</text>
</comment>
<evidence type="ECO:0000313" key="1">
    <source>
        <dbReference type="EMBL" id="ORX37471.1"/>
    </source>
</evidence>
<reference evidence="1 2" key="2">
    <citation type="submission" date="2016-08" db="EMBL/GenBank/DDBJ databases">
        <title>Pervasive Adenine N6-methylation of Active Genes in Fungi.</title>
        <authorList>
            <consortium name="DOE Joint Genome Institute"/>
            <person name="Mondo S.J."/>
            <person name="Dannebaum R.O."/>
            <person name="Kuo R.C."/>
            <person name="Labutti K."/>
            <person name="Haridas S."/>
            <person name="Kuo A."/>
            <person name="Salamov A."/>
            <person name="Ahrendt S.R."/>
            <person name="Lipzen A."/>
            <person name="Sullivan W."/>
            <person name="Andreopoulos W.B."/>
            <person name="Clum A."/>
            <person name="Lindquist E."/>
            <person name="Daum C."/>
            <person name="Ramamoorthy G.K."/>
            <person name="Gryganskyi A."/>
            <person name="Culley D."/>
            <person name="Magnuson J.K."/>
            <person name="James T.Y."/>
            <person name="O'Malley M.A."/>
            <person name="Stajich J.E."/>
            <person name="Spatafora J.W."/>
            <person name="Visel A."/>
            <person name="Grigoriev I.V."/>
        </authorList>
    </citation>
    <scope>NUCLEOTIDE SEQUENCE [LARGE SCALE GENOMIC DNA]</scope>
    <source>
        <strain evidence="2">finn</strain>
    </source>
</reference>
<name>A0A1Y1UHE5_9FUNG</name>
<evidence type="ECO:0000313" key="2">
    <source>
        <dbReference type="Proteomes" id="UP000193719"/>
    </source>
</evidence>
<proteinExistence type="predicted"/>
<protein>
    <submittedName>
        <fullName evidence="1">Uncharacterized protein</fullName>
    </submittedName>
</protein>
<dbReference type="AlphaFoldDB" id="A0A1Y1UHE5"/>
<accession>A0A1Y1UHE5</accession>